<evidence type="ECO:0000313" key="4">
    <source>
        <dbReference type="Proteomes" id="UP001595379"/>
    </source>
</evidence>
<dbReference type="InterPro" id="IPR011250">
    <property type="entry name" value="OMP/PagP_B-barrel"/>
</dbReference>
<dbReference type="RefSeq" id="WP_343164156.1">
    <property type="nucleotide sequence ID" value="NZ_JBHRSV010000019.1"/>
</dbReference>
<evidence type="ECO:0000256" key="1">
    <source>
        <dbReference type="SAM" id="SignalP"/>
    </source>
</evidence>
<dbReference type="Proteomes" id="UP001595379">
    <property type="component" value="Unassembled WGS sequence"/>
</dbReference>
<feature type="chain" id="PRO_5045141329" evidence="1">
    <location>
        <begin position="22"/>
        <end position="208"/>
    </location>
</feature>
<comment type="caution">
    <text evidence="3">The sequence shown here is derived from an EMBL/GenBank/DDBJ whole genome shotgun (WGS) entry which is preliminary data.</text>
</comment>
<protein>
    <submittedName>
        <fullName evidence="3">Outer membrane protein</fullName>
    </submittedName>
</protein>
<dbReference type="Pfam" id="PF01617">
    <property type="entry name" value="Surface_Ag_2"/>
    <property type="match status" value="1"/>
</dbReference>
<keyword evidence="1" id="KW-0732">Signal</keyword>
<proteinExistence type="predicted"/>
<feature type="signal peptide" evidence="1">
    <location>
        <begin position="1"/>
        <end position="21"/>
    </location>
</feature>
<evidence type="ECO:0000313" key="3">
    <source>
        <dbReference type="EMBL" id="MFC2926362.1"/>
    </source>
</evidence>
<reference evidence="4" key="1">
    <citation type="journal article" date="2019" name="Int. J. Syst. Evol. Microbiol.">
        <title>The Global Catalogue of Microorganisms (GCM) 10K type strain sequencing project: providing services to taxonomists for standard genome sequencing and annotation.</title>
        <authorList>
            <consortium name="The Broad Institute Genomics Platform"/>
            <consortium name="The Broad Institute Genome Sequencing Center for Infectious Disease"/>
            <person name="Wu L."/>
            <person name="Ma J."/>
        </authorList>
    </citation>
    <scope>NUCLEOTIDE SEQUENCE [LARGE SCALE GENOMIC DNA]</scope>
    <source>
        <strain evidence="4">KCTC 52487</strain>
    </source>
</reference>
<dbReference type="InterPro" id="IPR002566">
    <property type="entry name" value="Msp4_OMP-like"/>
</dbReference>
<accession>A0ABV6ZY92</accession>
<feature type="domain" description="Msp4/OMP-like" evidence="2">
    <location>
        <begin position="96"/>
        <end position="184"/>
    </location>
</feature>
<evidence type="ECO:0000259" key="2">
    <source>
        <dbReference type="Pfam" id="PF01617"/>
    </source>
</evidence>
<dbReference type="SUPFAM" id="SSF56925">
    <property type="entry name" value="OMPA-like"/>
    <property type="match status" value="1"/>
</dbReference>
<keyword evidence="4" id="KW-1185">Reference proteome</keyword>
<dbReference type="Gene3D" id="2.40.160.20">
    <property type="match status" value="1"/>
</dbReference>
<gene>
    <name evidence="3" type="ORF">ACFOOR_09625</name>
</gene>
<sequence length="208" mass="21715">MRSTIFSATAAFALFAGAAVAQDNYVSGQIGLRAVEDIEGSLSGGTIDLELNNALYFSGALGRKFGQWRFEAEIASRGGSFNALTINGVDVGATGDGLSAASLMANAIFDFRPEQQWTPYVGAGLGVARVSANFAGAGGAIDGDETALAIQLIGGISYDITETATIFTDLRYFRARETDYTLIAPLGTTPTSLQFDGYTLGIGLSFSF</sequence>
<name>A0ABV6ZY92_9PROT</name>
<dbReference type="EMBL" id="JBHRSV010000019">
    <property type="protein sequence ID" value="MFC2926362.1"/>
    <property type="molecule type" value="Genomic_DNA"/>
</dbReference>
<organism evidence="3 4">
    <name type="scientific">Hyphobacterium vulgare</name>
    <dbReference type="NCBI Taxonomy" id="1736751"/>
    <lineage>
        <taxon>Bacteria</taxon>
        <taxon>Pseudomonadati</taxon>
        <taxon>Pseudomonadota</taxon>
        <taxon>Alphaproteobacteria</taxon>
        <taxon>Maricaulales</taxon>
        <taxon>Maricaulaceae</taxon>
        <taxon>Hyphobacterium</taxon>
    </lineage>
</organism>